<dbReference type="OrthoDB" id="7802556at2"/>
<dbReference type="InterPro" id="IPR027417">
    <property type="entry name" value="P-loop_NTPase"/>
</dbReference>
<evidence type="ECO:0000313" key="2">
    <source>
        <dbReference type="Proteomes" id="UP000244523"/>
    </source>
</evidence>
<dbReference type="Gene3D" id="3.40.50.300">
    <property type="entry name" value="P-loop containing nucleotide triphosphate hydrolases"/>
    <property type="match status" value="1"/>
</dbReference>
<dbReference type="SUPFAM" id="SSF52540">
    <property type="entry name" value="P-loop containing nucleoside triphosphate hydrolases"/>
    <property type="match status" value="1"/>
</dbReference>
<comment type="caution">
    <text evidence="1">The sequence shown here is derived from an EMBL/GenBank/DDBJ whole genome shotgun (WGS) entry which is preliminary data.</text>
</comment>
<dbReference type="AlphaFoldDB" id="A0A2T6KLP9"/>
<dbReference type="RefSeq" id="WP_108385289.1">
    <property type="nucleotide sequence ID" value="NZ_QBUD01000002.1"/>
</dbReference>
<evidence type="ECO:0000313" key="1">
    <source>
        <dbReference type="EMBL" id="PUB17114.1"/>
    </source>
</evidence>
<dbReference type="Proteomes" id="UP000244523">
    <property type="component" value="Unassembled WGS sequence"/>
</dbReference>
<dbReference type="EMBL" id="QBUD01000002">
    <property type="protein sequence ID" value="PUB17114.1"/>
    <property type="molecule type" value="Genomic_DNA"/>
</dbReference>
<sequence>MKRFDYFVVFAEMRTGSNLLEANINRFADLSCHGEAFNPSFPGYPQFDDLLGIDLAAREADPAALIDRIKAQDGLAGFRFFNNHDARVLDICLPDPRCAKIILTRNPIDSFVSWKIAKATGQWKLTNATHAKVEKIKFDLLEFESFLGRIQTFQTLLLNRLQKSGQTAFYLAYEDLRDVDVMNGLAAFLGCDEQLSALDRKLKKQNPAPVIDKVTNPDEMREGLAVLDQFNLTRTPNFEPKRGPMVPAYVAAPDSGLLYLPLRGGLDGRMSDWMAAVDGKAPKHLRRGFSQKTLRAWKQNHQTHRSFAVLRHPVVRAHHAFCTHILFDGPRLFPKIRASLRKVHKLPIPAEPLSQHNLKGYDIVAHRTAFLAFVRFLQQNLSGQTAIRTDPAWASQLAVLQGMAHIGMPDHILREESLQSHLPFLCQQIGMDLVPPFADIDEVEMSLLLEIYDPEIEQAVRDAYARDYLAFGFENLR</sequence>
<name>A0A2T6KLP9_9RHOB</name>
<organism evidence="1 2">
    <name type="scientific">Yoonia sediminilitoris</name>
    <dbReference type="NCBI Taxonomy" id="1286148"/>
    <lineage>
        <taxon>Bacteria</taxon>
        <taxon>Pseudomonadati</taxon>
        <taxon>Pseudomonadota</taxon>
        <taxon>Alphaproteobacteria</taxon>
        <taxon>Rhodobacterales</taxon>
        <taxon>Paracoccaceae</taxon>
        <taxon>Yoonia</taxon>
    </lineage>
</organism>
<accession>A0A2T6KLP9</accession>
<keyword evidence="2" id="KW-1185">Reference proteome</keyword>
<reference evidence="1 2" key="1">
    <citation type="submission" date="2018-04" db="EMBL/GenBank/DDBJ databases">
        <title>Genomic Encyclopedia of Archaeal and Bacterial Type Strains, Phase II (KMG-II): from individual species to whole genera.</title>
        <authorList>
            <person name="Goeker M."/>
        </authorList>
    </citation>
    <scope>NUCLEOTIDE SEQUENCE [LARGE SCALE GENOMIC DNA]</scope>
    <source>
        <strain evidence="1 2">DSM 29955</strain>
    </source>
</reference>
<evidence type="ECO:0008006" key="3">
    <source>
        <dbReference type="Google" id="ProtNLM"/>
    </source>
</evidence>
<gene>
    <name evidence="1" type="ORF">C8N45_102124</name>
</gene>
<protein>
    <recommendedName>
        <fullName evidence="3">LPS sulfotransferase NodH</fullName>
    </recommendedName>
</protein>
<proteinExistence type="predicted"/>